<evidence type="ECO:0000313" key="13">
    <source>
        <dbReference type="EMBL" id="MBD2501554.1"/>
    </source>
</evidence>
<dbReference type="SMART" id="SM00086">
    <property type="entry name" value="PAC"/>
    <property type="match status" value="1"/>
</dbReference>
<dbReference type="Gene3D" id="3.30.450.20">
    <property type="entry name" value="PAS domain"/>
    <property type="match status" value="2"/>
</dbReference>
<dbReference type="CDD" id="cd00130">
    <property type="entry name" value="PAS"/>
    <property type="match status" value="2"/>
</dbReference>
<proteinExistence type="inferred from homology"/>
<sequence length="932" mass="105605">MKYPLHDEQARLAALRQYQILDTEPEEIYNNLAQLAAFICGTPIALVNFIDENRQWFKAKLGIDVPEMPRNVGLSYLCQEKQGVVVVPDTLADDRFIHNPVVTSYPHVRFYAGVPLLTPEGHFLGTLCVIDRQPKELTPEQIHALEALSRLVISQLELRRNIADVARISEKLMNHEQAVRIQSEAARDQIANILESITDAFFAIDKDWIFTYVNGQAARLLQKSQHELLGKSIWEVFLDTEASLFYRETRRAIAQKISVEFEEFYPPLNKWFAVHIYPSKDGLSVYFQDITERRRTAAALRESEERWLLALNGNNDGIWDWNVKTNEVFFSSRWIQMLGYEDQEITNHFDEWSKRVHPDDIDWVMQAVEDHLTKKTPYYVTEHRVLCKDGSYKWILDRGQALWDEAGNVVRMVGSHTDITERKRTEEELRRQNLRSQLFAEITLKIRETLDIDEILQTSVKEVQQLLQADRVLIFRLWADGSGTVVQEAVLPGWPVVLGQNILDPCFAEDYVEKYRQGRVSAILDITKADIQNCHREFLQQFGVKANLVVPILNRDGIWGLLIAHQCSAPRHWNNFELELLQQLANQIGIALAQGQLLELQTKQSQELARSNTELENFAYVASHDLQEPLRMVTSYLQLLERRYKNQLDSNAEQFINYAVDGARRMQTLINDLLNYSRVTTRGQPFVSVDCGVILQRAIANLKIAIEESGAVITHDPLPTVIADPTQLTQVLQNLIANAIKFRQDAAPKIHIGLEGTGGEQGTGDRGQGTGDRGQGTGDRGQGTGNREQGTGNREQGTGNREQEENQYSPPIPSSPPSPPTPSSPPSPPTPPSPPSPQSPVPSPQSPTPNPQKTWLFSVRDNGIGIEPQYAERIFVIFQRLHGRSKYPGTGIGLAICKKIIERHGGRIWVESEPGQGSTFYFTIPEQVGKQS</sequence>
<feature type="region of interest" description="Disordered" evidence="8">
    <location>
        <begin position="752"/>
        <end position="853"/>
    </location>
</feature>
<dbReference type="InterPro" id="IPR003594">
    <property type="entry name" value="HATPase_dom"/>
</dbReference>
<dbReference type="SUPFAM" id="SSF47384">
    <property type="entry name" value="Homodimeric domain of signal transducing histidine kinase"/>
    <property type="match status" value="1"/>
</dbReference>
<dbReference type="PRINTS" id="PR00344">
    <property type="entry name" value="BCTRLSENSOR"/>
</dbReference>
<keyword evidence="4" id="KW-0597">Phosphoprotein</keyword>
<dbReference type="InterPro" id="IPR013655">
    <property type="entry name" value="PAS_fold_3"/>
</dbReference>
<dbReference type="InterPro" id="IPR005467">
    <property type="entry name" value="His_kinase_dom"/>
</dbReference>
<dbReference type="Pfam" id="PF01590">
    <property type="entry name" value="GAF"/>
    <property type="match status" value="2"/>
</dbReference>
<organism evidence="13 14">
    <name type="scientific">Anabaena azotica FACHB-119</name>
    <dbReference type="NCBI Taxonomy" id="947527"/>
    <lineage>
        <taxon>Bacteria</taxon>
        <taxon>Bacillati</taxon>
        <taxon>Cyanobacteriota</taxon>
        <taxon>Cyanophyceae</taxon>
        <taxon>Nostocales</taxon>
        <taxon>Nostocaceae</taxon>
        <taxon>Anabaena</taxon>
        <taxon>Anabaena azotica</taxon>
    </lineage>
</organism>
<keyword evidence="6" id="KW-0418">Kinase</keyword>
<dbReference type="Pfam" id="PF08448">
    <property type="entry name" value="PAS_4"/>
    <property type="match status" value="1"/>
</dbReference>
<dbReference type="NCBIfam" id="TIGR00229">
    <property type="entry name" value="sensory_box"/>
    <property type="match status" value="2"/>
</dbReference>
<evidence type="ECO:0000313" key="14">
    <source>
        <dbReference type="Proteomes" id="UP000661112"/>
    </source>
</evidence>
<dbReference type="Gene3D" id="3.30.565.10">
    <property type="entry name" value="Histidine kinase-like ATPase, C-terminal domain"/>
    <property type="match status" value="1"/>
</dbReference>
<reference evidence="13 14" key="1">
    <citation type="journal article" date="2020" name="ISME J.">
        <title>Comparative genomics reveals insights into cyanobacterial evolution and habitat adaptation.</title>
        <authorList>
            <person name="Chen M.Y."/>
            <person name="Teng W.K."/>
            <person name="Zhao L."/>
            <person name="Hu C.X."/>
            <person name="Zhou Y.K."/>
            <person name="Han B.P."/>
            <person name="Song L.R."/>
            <person name="Shu W.S."/>
        </authorList>
    </citation>
    <scope>NUCLEOTIDE SEQUENCE [LARGE SCALE GENOMIC DNA]</scope>
    <source>
        <strain evidence="13 14">FACHB-119</strain>
    </source>
</reference>
<dbReference type="InterPro" id="IPR016132">
    <property type="entry name" value="Phyto_chromo_attachment"/>
</dbReference>
<dbReference type="SUPFAM" id="SSF55874">
    <property type="entry name" value="ATPase domain of HSP90 chaperone/DNA topoisomerase II/histidine kinase"/>
    <property type="match status" value="2"/>
</dbReference>
<evidence type="ECO:0000256" key="4">
    <source>
        <dbReference type="ARBA" id="ARBA00022553"/>
    </source>
</evidence>
<evidence type="ECO:0000256" key="1">
    <source>
        <dbReference type="ARBA" id="ARBA00000085"/>
    </source>
</evidence>
<evidence type="ECO:0000259" key="10">
    <source>
        <dbReference type="PROSITE" id="PS50109"/>
    </source>
</evidence>
<feature type="domain" description="PAS" evidence="11">
    <location>
        <begin position="186"/>
        <end position="256"/>
    </location>
</feature>
<feature type="domain" description="PAS" evidence="11">
    <location>
        <begin position="303"/>
        <end position="375"/>
    </location>
</feature>
<dbReference type="Gene3D" id="1.10.287.130">
    <property type="match status" value="1"/>
</dbReference>
<dbReference type="InterPro" id="IPR003018">
    <property type="entry name" value="GAF"/>
</dbReference>
<dbReference type="SUPFAM" id="SSF55781">
    <property type="entry name" value="GAF domain-like"/>
    <property type="match status" value="2"/>
</dbReference>
<dbReference type="InterPro" id="IPR003661">
    <property type="entry name" value="HisK_dim/P_dom"/>
</dbReference>
<feature type="domain" description="PAC" evidence="12">
    <location>
        <begin position="379"/>
        <end position="431"/>
    </location>
</feature>
<dbReference type="PANTHER" id="PTHR43304">
    <property type="entry name" value="PHYTOCHROME-LIKE PROTEIN CPH1"/>
    <property type="match status" value="1"/>
</dbReference>
<evidence type="ECO:0000256" key="7">
    <source>
        <dbReference type="ARBA" id="ARBA00023012"/>
    </source>
</evidence>
<feature type="domain" description="Phytochrome chromophore attachment site" evidence="9">
    <location>
        <begin position="451"/>
        <end position="587"/>
    </location>
</feature>
<dbReference type="EC" id="2.7.13.3" evidence="3"/>
<dbReference type="Proteomes" id="UP000661112">
    <property type="component" value="Unassembled WGS sequence"/>
</dbReference>
<keyword evidence="5" id="KW-0808">Transferase</keyword>
<dbReference type="InterPro" id="IPR036890">
    <property type="entry name" value="HATPase_C_sf"/>
</dbReference>
<dbReference type="InterPro" id="IPR000700">
    <property type="entry name" value="PAS-assoc_C"/>
</dbReference>
<evidence type="ECO:0000259" key="12">
    <source>
        <dbReference type="PROSITE" id="PS50113"/>
    </source>
</evidence>
<dbReference type="PROSITE" id="PS50113">
    <property type="entry name" value="PAC"/>
    <property type="match status" value="1"/>
</dbReference>
<dbReference type="SMART" id="SM00387">
    <property type="entry name" value="HATPase_c"/>
    <property type="match status" value="1"/>
</dbReference>
<dbReference type="SMART" id="SM00065">
    <property type="entry name" value="GAF"/>
    <property type="match status" value="2"/>
</dbReference>
<dbReference type="InterPro" id="IPR035965">
    <property type="entry name" value="PAS-like_dom_sf"/>
</dbReference>
<comment type="caution">
    <text evidence="13">The sequence shown here is derived from an EMBL/GenBank/DDBJ whole genome shotgun (WGS) entry which is preliminary data.</text>
</comment>
<feature type="domain" description="Histidine kinase" evidence="10">
    <location>
        <begin position="621"/>
        <end position="928"/>
    </location>
</feature>
<dbReference type="InterPro" id="IPR001610">
    <property type="entry name" value="PAC"/>
</dbReference>
<dbReference type="SMART" id="SM00091">
    <property type="entry name" value="PAS"/>
    <property type="match status" value="2"/>
</dbReference>
<dbReference type="InterPro" id="IPR029016">
    <property type="entry name" value="GAF-like_dom_sf"/>
</dbReference>
<dbReference type="InterPro" id="IPR013656">
    <property type="entry name" value="PAS_4"/>
</dbReference>
<keyword evidence="14" id="KW-1185">Reference proteome</keyword>
<keyword evidence="7" id="KW-0902">Two-component regulatory system</keyword>
<evidence type="ECO:0000256" key="5">
    <source>
        <dbReference type="ARBA" id="ARBA00022679"/>
    </source>
</evidence>
<dbReference type="SUPFAM" id="SSF55785">
    <property type="entry name" value="PYP-like sensor domain (PAS domain)"/>
    <property type="match status" value="2"/>
</dbReference>
<evidence type="ECO:0000256" key="8">
    <source>
        <dbReference type="SAM" id="MobiDB-lite"/>
    </source>
</evidence>
<dbReference type="PROSITE" id="PS50109">
    <property type="entry name" value="HIS_KIN"/>
    <property type="match status" value="1"/>
</dbReference>
<dbReference type="Pfam" id="PF00512">
    <property type="entry name" value="HisKA"/>
    <property type="match status" value="1"/>
</dbReference>
<dbReference type="SMART" id="SM00388">
    <property type="entry name" value="HisKA"/>
    <property type="match status" value="1"/>
</dbReference>
<dbReference type="Pfam" id="PF08447">
    <property type="entry name" value="PAS_3"/>
    <property type="match status" value="1"/>
</dbReference>
<dbReference type="PROSITE" id="PS50112">
    <property type="entry name" value="PAS"/>
    <property type="match status" value="2"/>
</dbReference>
<dbReference type="Gene3D" id="3.30.450.40">
    <property type="match status" value="2"/>
</dbReference>
<dbReference type="PANTHER" id="PTHR43304:SF1">
    <property type="entry name" value="PAC DOMAIN-CONTAINING PROTEIN"/>
    <property type="match status" value="1"/>
</dbReference>
<gene>
    <name evidence="13" type="ORF">H6G83_13235</name>
</gene>
<dbReference type="RefSeq" id="WP_190472597.1">
    <property type="nucleotide sequence ID" value="NZ_JACJSG010000015.1"/>
</dbReference>
<dbReference type="PROSITE" id="PS50046">
    <property type="entry name" value="PHYTOCHROME_2"/>
    <property type="match status" value="1"/>
</dbReference>
<evidence type="ECO:0000256" key="2">
    <source>
        <dbReference type="ARBA" id="ARBA00006402"/>
    </source>
</evidence>
<dbReference type="InterPro" id="IPR000014">
    <property type="entry name" value="PAS"/>
</dbReference>
<comment type="similarity">
    <text evidence="2">In the N-terminal section; belongs to the phytochrome family.</text>
</comment>
<name>A0ABR8D315_9NOST</name>
<evidence type="ECO:0000256" key="6">
    <source>
        <dbReference type="ARBA" id="ARBA00022777"/>
    </source>
</evidence>
<evidence type="ECO:0000259" key="11">
    <source>
        <dbReference type="PROSITE" id="PS50112"/>
    </source>
</evidence>
<feature type="compositionally biased region" description="Gly residues" evidence="8">
    <location>
        <begin position="755"/>
        <end position="784"/>
    </location>
</feature>
<evidence type="ECO:0000256" key="3">
    <source>
        <dbReference type="ARBA" id="ARBA00012438"/>
    </source>
</evidence>
<dbReference type="InterPro" id="IPR036097">
    <property type="entry name" value="HisK_dim/P_sf"/>
</dbReference>
<dbReference type="Pfam" id="PF02518">
    <property type="entry name" value="HATPase_c"/>
    <property type="match status" value="1"/>
</dbReference>
<dbReference type="InterPro" id="IPR004358">
    <property type="entry name" value="Sig_transdc_His_kin-like_C"/>
</dbReference>
<evidence type="ECO:0000259" key="9">
    <source>
        <dbReference type="PROSITE" id="PS50046"/>
    </source>
</evidence>
<comment type="catalytic activity">
    <reaction evidence="1">
        <text>ATP + protein L-histidine = ADP + protein N-phospho-L-histidine.</text>
        <dbReference type="EC" id="2.7.13.3"/>
    </reaction>
</comment>
<protein>
    <recommendedName>
        <fullName evidence="3">histidine kinase</fullName>
        <ecNumber evidence="3">2.7.13.3</ecNumber>
    </recommendedName>
</protein>
<dbReference type="EMBL" id="JACJSG010000015">
    <property type="protein sequence ID" value="MBD2501554.1"/>
    <property type="molecule type" value="Genomic_DNA"/>
</dbReference>
<accession>A0ABR8D315</accession>
<feature type="compositionally biased region" description="Pro residues" evidence="8">
    <location>
        <begin position="810"/>
        <end position="850"/>
    </location>
</feature>
<dbReference type="InterPro" id="IPR052162">
    <property type="entry name" value="Sensor_kinase/Photoreceptor"/>
</dbReference>
<feature type="compositionally biased region" description="Polar residues" evidence="8">
    <location>
        <begin position="786"/>
        <end position="800"/>
    </location>
</feature>
<dbReference type="CDD" id="cd00082">
    <property type="entry name" value="HisKA"/>
    <property type="match status" value="1"/>
</dbReference>